<name>A0A3D9G1B8_9FLAO</name>
<dbReference type="RefSeq" id="WP_115887069.1">
    <property type="nucleotide sequence ID" value="NZ_QRDQ01000007.1"/>
</dbReference>
<comment type="caution">
    <text evidence="1">The sequence shown here is derived from an EMBL/GenBank/DDBJ whole genome shotgun (WGS) entry which is preliminary data.</text>
</comment>
<dbReference type="EMBL" id="QRDQ01000007">
    <property type="protein sequence ID" value="RED27008.1"/>
    <property type="molecule type" value="Genomic_DNA"/>
</dbReference>
<dbReference type="Gene3D" id="3.40.50.300">
    <property type="entry name" value="P-loop containing nucleotide triphosphate hydrolases"/>
    <property type="match status" value="1"/>
</dbReference>
<proteinExistence type="predicted"/>
<dbReference type="InterPro" id="IPR027417">
    <property type="entry name" value="P-loop_NTPase"/>
</dbReference>
<organism evidence="1 2">
    <name type="scientific">Flavobacterium cutihirudinis</name>
    <dbReference type="NCBI Taxonomy" id="1265740"/>
    <lineage>
        <taxon>Bacteria</taxon>
        <taxon>Pseudomonadati</taxon>
        <taxon>Bacteroidota</taxon>
        <taxon>Flavobacteriia</taxon>
        <taxon>Flavobacteriales</taxon>
        <taxon>Flavobacteriaceae</taxon>
        <taxon>Flavobacterium</taxon>
    </lineage>
</organism>
<evidence type="ECO:0000313" key="2">
    <source>
        <dbReference type="Proteomes" id="UP000257004"/>
    </source>
</evidence>
<reference evidence="1 2" key="1">
    <citation type="submission" date="2018-07" db="EMBL/GenBank/DDBJ databases">
        <title>Genomic Encyclopedia of Archaeal and Bacterial Type Strains, Phase II (KMG-II): from individual species to whole genera.</title>
        <authorList>
            <person name="Goeker M."/>
        </authorList>
    </citation>
    <scope>NUCLEOTIDE SEQUENCE [LARGE SCALE GENOMIC DNA]</scope>
    <source>
        <strain evidence="1 2">DSM 25795</strain>
    </source>
</reference>
<keyword evidence="2" id="KW-1185">Reference proteome</keyword>
<dbReference type="Proteomes" id="UP000257004">
    <property type="component" value="Unassembled WGS sequence"/>
</dbReference>
<sequence>MLNKFTTSVNIIRDEEKEINYIPTHNAIRLASQIVSDFKKGIRSFNIIGSYGTGKSSFLLAFQESLSNRKKYFNVAFLPNQEYGKINIIGEYRSLIDVFIDLFDLESKNTTAETIFSEVFNRYYALGQNPLLIVTIDEFGKFLEYASKNNPEKELFFLQQFSEFVNDTSHNIVLLTSVHQNFDAYAFSLDYTQKQEWTKVKGRFKEITFNEPIEQLLFLAAEHLNKLPSSDRENTQIKEANKLLYDSKAFNFNEDYISEIAEKLYPLDAISAYVITQSLQKYGQNERSLFTFLESTDFAGLFQFKQLKKGFYSLPEIYDYLTFNFYSFLNSKYNPDFNSWKSIKNALEVVETSFETNLSDYSKLIKSIGVLNINTGAGAVLDSGFWEKYSEKVLSVNNSKELLKNLVDKKIIVYRNYLKRFILHEGTDLDIELALLQAENKVDNITDVVTMLNKYYNLHPVLAKKVMFEVGTPRLFEYKISHFPIDEIPQNEIDGFINLVFNDKDILDEVKIKSAESQEAILYCYYKNAKQIKELLFEIEKTRKVIAENENDKVATRELNNIVQHQINLLNHKILNNFYGTNSEVVWFYKGSQLEIKSKKDLNSKLSEISDAVYCNSPIFKNELVNKHKISTSIHVAKKNYLKALVTNWNKSQLGFPEDKFPAEKTIYLSLLENNDIYLYSDKISDIIKPNERNRFNFLWDESLNFLESAKIGRRKVSEFADVLSKRPYKLKQGLIDLWIPTFLFIKRDDFALFSNNGYIANLSDEVLELLIKKPEDFEIKTFAIEGVKLDIFNRYRIFLDQTTKEKISNDSFIETIKPFLTFYRDLPDYTKNTNRLSKEALGIRSAIFLAKDPEHTFFESFPNALNFKIQQIQSSAEKLQSFSIKLQDSIKEIRNCYDELINRVEDFIKSDIVGEDFDFEDYKNSLQTRYKKLRRHLLLPSQKIFVQRLDSQIDDKKAWLNSLVQSLIGKTLDKTTDEDELLIYDKFKSMIMELDSLTSLSKSDFNEEKEDVYDLQINTFFKGISKKIIRLPKEKKEEVFKIQKELENVLSRDSSLNIAALTNLLKEMLKNE</sequence>
<evidence type="ECO:0000313" key="1">
    <source>
        <dbReference type="EMBL" id="RED27008.1"/>
    </source>
</evidence>
<dbReference type="AlphaFoldDB" id="A0A3D9G1B8"/>
<protein>
    <submittedName>
        <fullName evidence="1">Uncharacterized protein</fullName>
    </submittedName>
</protein>
<accession>A0A3D9G1B8</accession>
<dbReference type="SUPFAM" id="SSF52540">
    <property type="entry name" value="P-loop containing nucleoside triphosphate hydrolases"/>
    <property type="match status" value="1"/>
</dbReference>
<dbReference type="OrthoDB" id="856045at2"/>
<gene>
    <name evidence="1" type="ORF">BD847_0939</name>
</gene>